<feature type="domain" description="Coenzyme PQQ synthesis protein F-like C-terminal lobe" evidence="11">
    <location>
        <begin position="883"/>
        <end position="958"/>
    </location>
</feature>
<keyword evidence="5" id="KW-0378">Hydrolase</keyword>
<dbReference type="Pfam" id="PF05193">
    <property type="entry name" value="Peptidase_M16_C"/>
    <property type="match status" value="1"/>
</dbReference>
<dbReference type="EMBL" id="LT598452">
    <property type="protein sequence ID" value="SCV01062.1"/>
    <property type="molecule type" value="Genomic_DNA"/>
</dbReference>
<keyword evidence="13" id="KW-1185">Reference proteome</keyword>
<feature type="domain" description="Peptidase M16 C-terminal" evidence="9">
    <location>
        <begin position="207"/>
        <end position="369"/>
    </location>
</feature>
<dbReference type="GO" id="GO:0005739">
    <property type="term" value="C:mitochondrion"/>
    <property type="evidence" value="ECO:0007669"/>
    <property type="project" value="TreeGrafter"/>
</dbReference>
<evidence type="ECO:0000256" key="6">
    <source>
        <dbReference type="ARBA" id="ARBA00022833"/>
    </source>
</evidence>
<evidence type="ECO:0000259" key="10">
    <source>
        <dbReference type="Pfam" id="PF16187"/>
    </source>
</evidence>
<organism evidence="12 13">
    <name type="scientific">Lachancea nothofagi CBS 11611</name>
    <dbReference type="NCBI Taxonomy" id="1266666"/>
    <lineage>
        <taxon>Eukaryota</taxon>
        <taxon>Fungi</taxon>
        <taxon>Dikarya</taxon>
        <taxon>Ascomycota</taxon>
        <taxon>Saccharomycotina</taxon>
        <taxon>Saccharomycetes</taxon>
        <taxon>Saccharomycetales</taxon>
        <taxon>Saccharomycetaceae</taxon>
        <taxon>Lachancea</taxon>
    </lineage>
</organism>
<evidence type="ECO:0000256" key="3">
    <source>
        <dbReference type="ARBA" id="ARBA00022670"/>
    </source>
</evidence>
<evidence type="ECO:0000313" key="13">
    <source>
        <dbReference type="Proteomes" id="UP000189911"/>
    </source>
</evidence>
<dbReference type="InterPro" id="IPR011249">
    <property type="entry name" value="Metalloenz_LuxS/M16"/>
</dbReference>
<proteinExistence type="inferred from homology"/>
<keyword evidence="6" id="KW-0862">Zinc</keyword>
<comment type="cofactor">
    <cofactor evidence="1">
        <name>Zn(2+)</name>
        <dbReference type="ChEBI" id="CHEBI:29105"/>
    </cofactor>
</comment>
<keyword evidence="7" id="KW-0482">Metalloprotease</keyword>
<evidence type="ECO:0000313" key="12">
    <source>
        <dbReference type="EMBL" id="SCV01062.1"/>
    </source>
</evidence>
<feature type="domain" description="Peptidase M16 middle/third" evidence="10">
    <location>
        <begin position="505"/>
        <end position="773"/>
    </location>
</feature>
<name>A0A1G4KA85_9SACH</name>
<dbReference type="OrthoDB" id="952271at2759"/>
<feature type="domain" description="Peptidase M16 N-terminal" evidence="8">
    <location>
        <begin position="31"/>
        <end position="165"/>
    </location>
</feature>
<evidence type="ECO:0000259" key="8">
    <source>
        <dbReference type="Pfam" id="PF00675"/>
    </source>
</evidence>
<evidence type="ECO:0000259" key="9">
    <source>
        <dbReference type="Pfam" id="PF05193"/>
    </source>
</evidence>
<dbReference type="Proteomes" id="UP000189911">
    <property type="component" value="Chromosome F"/>
</dbReference>
<dbReference type="InterPro" id="IPR011765">
    <property type="entry name" value="Pept_M16_N"/>
</dbReference>
<sequence>MVKNFDVAFYTPISCSNRSSKFCQLDNGLLVLLISDPADTSAACSLTVASGSHNNPDEIPGLAHLCEHVILSSGSRKSPQTHDYHETIAENGGSQNAYTTGEDTTFCFELPGASDLGELVFEKALELFASSFKNPVFSDSIINKEIYAIESEHNVNKASTKKQLYHAMRLLAHRRHPFGRFCTGNFNTLCNFPSLHKVNLKHALSIYFKTYYRSPNMTMCIKGSQSLNALTKLAVKFFGDIPAEGELISRPSLRHLSSSKLKITHSSENSSLSNFKIAKLEWLPKYRNSDAFSSSLSRNIIAINSSKNPVLRLIFPINHKFTRLSTTSLLSLSNIWCDFFGEESIGSLAHCLKQQELVTGIVSSVSQFCTGEDGLTLELSLTQNGWRNTERILGILFDRYIPNFIHDQTEDIARYLSDLNAIDLLKFLYESTEISPMEICAEYSARMLLDMDALNPKCLLKGSPLLECNQENFSIGDFSESLESQTWWIGQAIKLQNFISEFVNRQNLRIAMLGDRSSSSLLNSTVSFPRSDPDYEFDYFEASIDMFSVQTAAESLPDYEFRVPNYNAFLPSVGRKLGLIKKALRASSNRAQEASLSLVAQKDLLQSSPRLTSKNQNCELWVKEEEFDLSFRSKTMASFEVISKKIQGAPLHTMHLEILSQLLAAFISPILYPSEKIGYTYEISPSSKGDVRLGFTISGFPEGVYAIIKLITSNLKDMVATRRISPAMFRQARVAVRSKYENAASENCTALATVGLLIVLEECMWPVEDRLDALEEIDIETFKSFCSSFLTMPTYLNLFVQGDLSYADAINDLLISEFAAQNQSQEEATVREPVAHVLEPGTNVYIKRHGSREDPNNSIVYFIQTGDRDDMRIFTLTSLTEFLMSTTLVPDLRTKKQIGYAVFGGLRLLTTTVGIHVTCMSGSPPEHLEFQINEYLSFMEKEIIGTMSEEDFQSNLKKFKGITQRGPANKLQKTAGPADVMAQIEANVRSGNIGEQGAPMLQHKRIKHQISSRRYNFDVEDEPIDENLLKTLTLRQYRTFFDQHISIYSKTRSKISIMVESAMSFDDISNKRLFLQVESYLKLKGLKISTVDLKKIIEASQGKPQSLLKELLKYFAYKGDAFKICNLALKEIFRVIMTTVKLNSTNTPSETTVAMNRKVACALPLIRIEDVNEYRLRK</sequence>
<dbReference type="Pfam" id="PF22456">
    <property type="entry name" value="PqqF-like_C_4"/>
    <property type="match status" value="1"/>
</dbReference>
<dbReference type="GO" id="GO:0004222">
    <property type="term" value="F:metalloendopeptidase activity"/>
    <property type="evidence" value="ECO:0007669"/>
    <property type="project" value="TreeGrafter"/>
</dbReference>
<accession>A0A1G4KA85</accession>
<keyword evidence="3" id="KW-0645">Protease</keyword>
<dbReference type="PANTHER" id="PTHR43690">
    <property type="entry name" value="NARDILYSIN"/>
    <property type="match status" value="1"/>
</dbReference>
<dbReference type="InterPro" id="IPR007863">
    <property type="entry name" value="Peptidase_M16_C"/>
</dbReference>
<dbReference type="PANTHER" id="PTHR43690:SF18">
    <property type="entry name" value="INSULIN-DEGRADING ENZYME-RELATED"/>
    <property type="match status" value="1"/>
</dbReference>
<dbReference type="InterPro" id="IPR050626">
    <property type="entry name" value="Peptidase_M16"/>
</dbReference>
<evidence type="ECO:0000259" key="11">
    <source>
        <dbReference type="Pfam" id="PF22456"/>
    </source>
</evidence>
<evidence type="ECO:0000256" key="2">
    <source>
        <dbReference type="ARBA" id="ARBA00007261"/>
    </source>
</evidence>
<dbReference type="GO" id="GO:0051603">
    <property type="term" value="P:proteolysis involved in protein catabolic process"/>
    <property type="evidence" value="ECO:0007669"/>
    <property type="project" value="TreeGrafter"/>
</dbReference>
<evidence type="ECO:0000256" key="5">
    <source>
        <dbReference type="ARBA" id="ARBA00022801"/>
    </source>
</evidence>
<dbReference type="Gene3D" id="3.30.830.10">
    <property type="entry name" value="Metalloenzyme, LuxS/M16 peptidase-like"/>
    <property type="match status" value="4"/>
</dbReference>
<dbReference type="InterPro" id="IPR054734">
    <property type="entry name" value="PqqF-like_C_4"/>
</dbReference>
<dbReference type="Pfam" id="PF16187">
    <property type="entry name" value="Peptidase_M16_M"/>
    <property type="match status" value="1"/>
</dbReference>
<evidence type="ECO:0000256" key="1">
    <source>
        <dbReference type="ARBA" id="ARBA00001947"/>
    </source>
</evidence>
<dbReference type="GO" id="GO:0005829">
    <property type="term" value="C:cytosol"/>
    <property type="evidence" value="ECO:0007669"/>
    <property type="project" value="TreeGrafter"/>
</dbReference>
<protein>
    <submittedName>
        <fullName evidence="12">LANO_0F09956g1_1</fullName>
    </submittedName>
</protein>
<keyword evidence="4" id="KW-0479">Metal-binding</keyword>
<dbReference type="FunFam" id="3.30.830.10:FF:000012">
    <property type="entry name" value="Protease 3"/>
    <property type="match status" value="1"/>
</dbReference>
<evidence type="ECO:0000256" key="7">
    <source>
        <dbReference type="ARBA" id="ARBA00023049"/>
    </source>
</evidence>
<gene>
    <name evidence="12" type="ORF">LANO_0F09956G</name>
</gene>
<dbReference type="SUPFAM" id="SSF63411">
    <property type="entry name" value="LuxS/MPP-like metallohydrolase"/>
    <property type="match status" value="4"/>
</dbReference>
<dbReference type="AlphaFoldDB" id="A0A1G4KA85"/>
<dbReference type="Pfam" id="PF00675">
    <property type="entry name" value="Peptidase_M16"/>
    <property type="match status" value="1"/>
</dbReference>
<comment type="similarity">
    <text evidence="2">Belongs to the peptidase M16 family.</text>
</comment>
<dbReference type="InterPro" id="IPR032632">
    <property type="entry name" value="Peptidase_M16_M"/>
</dbReference>
<dbReference type="GO" id="GO:0046872">
    <property type="term" value="F:metal ion binding"/>
    <property type="evidence" value="ECO:0007669"/>
    <property type="project" value="UniProtKB-KW"/>
</dbReference>
<evidence type="ECO:0000256" key="4">
    <source>
        <dbReference type="ARBA" id="ARBA00022723"/>
    </source>
</evidence>
<reference evidence="13" key="1">
    <citation type="submission" date="2016-03" db="EMBL/GenBank/DDBJ databases">
        <authorList>
            <person name="Devillers Hugo."/>
        </authorList>
    </citation>
    <scope>NUCLEOTIDE SEQUENCE [LARGE SCALE GENOMIC DNA]</scope>
</reference>
<dbReference type="GO" id="GO:0043171">
    <property type="term" value="P:peptide catabolic process"/>
    <property type="evidence" value="ECO:0007669"/>
    <property type="project" value="TreeGrafter"/>
</dbReference>